<dbReference type="Ensembl" id="ENSMMDT00005022657.1">
    <property type="protein sequence ID" value="ENSMMDP00005022163.1"/>
    <property type="gene ID" value="ENSMMDG00005010782.1"/>
</dbReference>
<dbReference type="PROSITE" id="PS50238">
    <property type="entry name" value="RHOGAP"/>
    <property type="match status" value="1"/>
</dbReference>
<proteinExistence type="predicted"/>
<evidence type="ECO:0000313" key="4">
    <source>
        <dbReference type="Ensembl" id="ENSMMDP00005022163.1"/>
    </source>
</evidence>
<dbReference type="SMART" id="SM00324">
    <property type="entry name" value="RhoGAP"/>
    <property type="match status" value="1"/>
</dbReference>
<dbReference type="PANTHER" id="PTHR15228">
    <property type="entry name" value="SPERMATHECAL PHYSIOLOGY VARIANT"/>
    <property type="match status" value="1"/>
</dbReference>
<dbReference type="GO" id="GO:0005925">
    <property type="term" value="C:focal adhesion"/>
    <property type="evidence" value="ECO:0007669"/>
    <property type="project" value="TreeGrafter"/>
</dbReference>
<accession>A0A667Y6A4</accession>
<dbReference type="InterPro" id="IPR001849">
    <property type="entry name" value="PH_domain"/>
</dbReference>
<dbReference type="FunFam" id="2.30.29.30:FF:000286">
    <property type="entry name" value="PH-protein kinase domain containing protein"/>
    <property type="match status" value="1"/>
</dbReference>
<feature type="domain" description="PH" evidence="2">
    <location>
        <begin position="121"/>
        <end position="229"/>
    </location>
</feature>
<dbReference type="SUPFAM" id="SSF50729">
    <property type="entry name" value="PH domain-like"/>
    <property type="match status" value="1"/>
</dbReference>
<dbReference type="Proteomes" id="UP000472263">
    <property type="component" value="Chromosome 19"/>
</dbReference>
<dbReference type="InterPro" id="IPR000198">
    <property type="entry name" value="RhoGAP_dom"/>
</dbReference>
<dbReference type="InterPro" id="IPR011993">
    <property type="entry name" value="PH-like_dom_sf"/>
</dbReference>
<dbReference type="PROSITE" id="PS50003">
    <property type="entry name" value="PH_DOMAIN"/>
    <property type="match status" value="1"/>
</dbReference>
<gene>
    <name evidence="4" type="primary">ARHGAP22</name>
    <name evidence="4" type="synonym">arhgap22b</name>
</gene>
<evidence type="ECO:0000313" key="5">
    <source>
        <dbReference type="Proteomes" id="UP000472263"/>
    </source>
</evidence>
<dbReference type="GO" id="GO:0051056">
    <property type="term" value="P:regulation of small GTPase mediated signal transduction"/>
    <property type="evidence" value="ECO:0007669"/>
    <property type="project" value="UniProtKB-ARBA"/>
</dbReference>
<dbReference type="SMART" id="SM00233">
    <property type="entry name" value="PH"/>
    <property type="match status" value="1"/>
</dbReference>
<keyword evidence="1" id="KW-0343">GTPase activation</keyword>
<dbReference type="InterPro" id="IPR008936">
    <property type="entry name" value="Rho_GTPase_activation_prot"/>
</dbReference>
<evidence type="ECO:0000256" key="1">
    <source>
        <dbReference type="ARBA" id="ARBA00022468"/>
    </source>
</evidence>
<dbReference type="SUPFAM" id="SSF48350">
    <property type="entry name" value="GTPase activation domain, GAP"/>
    <property type="match status" value="1"/>
</dbReference>
<evidence type="ECO:0000259" key="2">
    <source>
        <dbReference type="PROSITE" id="PS50003"/>
    </source>
</evidence>
<reference evidence="4" key="2">
    <citation type="submission" date="2025-08" db="UniProtKB">
        <authorList>
            <consortium name="Ensembl"/>
        </authorList>
    </citation>
    <scope>IDENTIFICATION</scope>
</reference>
<dbReference type="AlphaFoldDB" id="A0A667Y6A4"/>
<dbReference type="Gene3D" id="2.30.29.30">
    <property type="entry name" value="Pleckstrin-homology domain (PH domain)/Phosphotyrosine-binding domain (PTB)"/>
    <property type="match status" value="1"/>
</dbReference>
<feature type="domain" description="Rho-GAP" evidence="3">
    <location>
        <begin position="239"/>
        <end position="360"/>
    </location>
</feature>
<sequence>MTQRLRDRLSDWAVVQLNPTKKKKIVTVEKKHHVCRRPKAALPQRRQFGNKNILFTLKSSKKKKKKKKQPHSAGYWVSCFTLSLPSFHVCVCVCVARSKSMVMGEVSRGSCRPASPSLQEGALKAGWLKKQRSIMKNWQLRWFVLRSDQLFFYKDEEETKPQGCIPLQGCQVNELTANPDEPGRHLFEIVPGGTGEKDRAAISHEAFLLMANSQTDMDDWVKAIRRVIWAPFGGGIFGQRLEDTVQYEKKFGPRLAPLLVEQCVDFIRERGLDEEGLFRMPGQANLVKELQEAFDCGDKPLFDSNTDVHTVASLLKLYLRELPEPLFIFFALNYSWNKVQRLSLYSVTACFPVYVTIKMT</sequence>
<protein>
    <submittedName>
        <fullName evidence="4">Rho GTPase activating protein 22</fullName>
    </submittedName>
</protein>
<dbReference type="Pfam" id="PF00169">
    <property type="entry name" value="PH"/>
    <property type="match status" value="1"/>
</dbReference>
<name>A0A667Y6A4_9TELE</name>
<dbReference type="GO" id="GO:0005096">
    <property type="term" value="F:GTPase activator activity"/>
    <property type="evidence" value="ECO:0007669"/>
    <property type="project" value="UniProtKB-KW"/>
</dbReference>
<dbReference type="GO" id="GO:0007165">
    <property type="term" value="P:signal transduction"/>
    <property type="evidence" value="ECO:0007669"/>
    <property type="project" value="InterPro"/>
</dbReference>
<dbReference type="GeneTree" id="ENSGT00950000183015"/>
<dbReference type="Gene3D" id="1.10.555.10">
    <property type="entry name" value="Rho GTPase activation protein"/>
    <property type="match status" value="1"/>
</dbReference>
<organism evidence="4 5">
    <name type="scientific">Myripristis murdjan</name>
    <name type="common">pinecone soldierfish</name>
    <dbReference type="NCBI Taxonomy" id="586833"/>
    <lineage>
        <taxon>Eukaryota</taxon>
        <taxon>Metazoa</taxon>
        <taxon>Chordata</taxon>
        <taxon>Craniata</taxon>
        <taxon>Vertebrata</taxon>
        <taxon>Euteleostomi</taxon>
        <taxon>Actinopterygii</taxon>
        <taxon>Neopterygii</taxon>
        <taxon>Teleostei</taxon>
        <taxon>Neoteleostei</taxon>
        <taxon>Acanthomorphata</taxon>
        <taxon>Holocentriformes</taxon>
        <taxon>Holocentridae</taxon>
        <taxon>Myripristis</taxon>
    </lineage>
</organism>
<reference evidence="4" key="1">
    <citation type="submission" date="2019-06" db="EMBL/GenBank/DDBJ databases">
        <authorList>
            <consortium name="Wellcome Sanger Institute Data Sharing"/>
        </authorList>
    </citation>
    <scope>NUCLEOTIDE SEQUENCE [LARGE SCALE GENOMIC DNA]</scope>
</reference>
<dbReference type="InterPro" id="IPR051025">
    <property type="entry name" value="RhoGAP"/>
</dbReference>
<evidence type="ECO:0000259" key="3">
    <source>
        <dbReference type="PROSITE" id="PS50238"/>
    </source>
</evidence>
<keyword evidence="5" id="KW-1185">Reference proteome</keyword>
<dbReference type="Pfam" id="PF00620">
    <property type="entry name" value="RhoGAP"/>
    <property type="match status" value="1"/>
</dbReference>
<dbReference type="PANTHER" id="PTHR15228:SF22">
    <property type="entry name" value="RHO GTPASE-ACTIVATING PROTEIN 22"/>
    <property type="match status" value="1"/>
</dbReference>
<reference evidence="4" key="3">
    <citation type="submission" date="2025-09" db="UniProtKB">
        <authorList>
            <consortium name="Ensembl"/>
        </authorList>
    </citation>
    <scope>IDENTIFICATION</scope>
</reference>